<sequence>MSIQTFGQWLYTTPVAATIRETVWIIPTVQAVHILSIAVLVGSALVSNLRLAGVFAADEASPAVIRRYLPRMWSALGILLLTGLVLIVAEPGRTLNNAVFWTKMALVLIAFVLTLVFQKPLLQSPPGGNGSDRSAMTKPVAWLSLALWTVVIFCGRFIAYT</sequence>
<keyword evidence="1" id="KW-0812">Transmembrane</keyword>
<evidence type="ECO:0000256" key="1">
    <source>
        <dbReference type="SAM" id="Phobius"/>
    </source>
</evidence>
<feature type="transmembrane region" description="Helical" evidence="1">
    <location>
        <begin position="139"/>
        <end position="159"/>
    </location>
</feature>
<evidence type="ECO:0000259" key="2">
    <source>
        <dbReference type="Pfam" id="PF20349"/>
    </source>
</evidence>
<feature type="domain" description="DUF6644" evidence="2">
    <location>
        <begin position="29"/>
        <end position="160"/>
    </location>
</feature>
<proteinExistence type="predicted"/>
<gene>
    <name evidence="3" type="ORF">FBZ90_104372</name>
</gene>
<dbReference type="Pfam" id="PF20349">
    <property type="entry name" value="DUF6644"/>
    <property type="match status" value="1"/>
</dbReference>
<dbReference type="EMBL" id="VITR01000004">
    <property type="protein sequence ID" value="TWB43984.1"/>
    <property type="molecule type" value="Genomic_DNA"/>
</dbReference>
<keyword evidence="1" id="KW-0472">Membrane</keyword>
<protein>
    <recommendedName>
        <fullName evidence="2">DUF6644 domain-containing protein</fullName>
    </recommendedName>
</protein>
<reference evidence="3 4" key="1">
    <citation type="submission" date="2019-06" db="EMBL/GenBank/DDBJ databases">
        <title>Genomic Encyclopedia of Type Strains, Phase IV (KMG-V): Genome sequencing to study the core and pangenomes of soil and plant-associated prokaryotes.</title>
        <authorList>
            <person name="Whitman W."/>
        </authorList>
    </citation>
    <scope>NUCLEOTIDE SEQUENCE [LARGE SCALE GENOMIC DNA]</scope>
    <source>
        <strain evidence="3 4">BR 11622</strain>
    </source>
</reference>
<keyword evidence="4" id="KW-1185">Reference proteome</keyword>
<dbReference type="AlphaFoldDB" id="A0A560HER9"/>
<dbReference type="InterPro" id="IPR046586">
    <property type="entry name" value="DUF6644"/>
</dbReference>
<name>A0A560HER9_9PROT</name>
<evidence type="ECO:0000313" key="4">
    <source>
        <dbReference type="Proteomes" id="UP000315751"/>
    </source>
</evidence>
<organism evidence="3 4">
    <name type="scientific">Nitrospirillum amazonense</name>
    <dbReference type="NCBI Taxonomy" id="28077"/>
    <lineage>
        <taxon>Bacteria</taxon>
        <taxon>Pseudomonadati</taxon>
        <taxon>Pseudomonadota</taxon>
        <taxon>Alphaproteobacteria</taxon>
        <taxon>Rhodospirillales</taxon>
        <taxon>Azospirillaceae</taxon>
        <taxon>Nitrospirillum</taxon>
    </lineage>
</organism>
<keyword evidence="1" id="KW-1133">Transmembrane helix</keyword>
<evidence type="ECO:0000313" key="3">
    <source>
        <dbReference type="EMBL" id="TWB43984.1"/>
    </source>
</evidence>
<dbReference type="Proteomes" id="UP000315751">
    <property type="component" value="Unassembled WGS sequence"/>
</dbReference>
<dbReference type="RefSeq" id="WP_145731165.1">
    <property type="nucleotide sequence ID" value="NZ_VITR01000004.1"/>
</dbReference>
<feature type="transmembrane region" description="Helical" evidence="1">
    <location>
        <begin position="100"/>
        <end position="118"/>
    </location>
</feature>
<comment type="caution">
    <text evidence="3">The sequence shown here is derived from an EMBL/GenBank/DDBJ whole genome shotgun (WGS) entry which is preliminary data.</text>
</comment>
<dbReference type="OrthoDB" id="3536934at2"/>
<feature type="transmembrane region" description="Helical" evidence="1">
    <location>
        <begin position="24"/>
        <end position="47"/>
    </location>
</feature>
<feature type="transmembrane region" description="Helical" evidence="1">
    <location>
        <begin position="68"/>
        <end position="88"/>
    </location>
</feature>
<accession>A0A560HER9</accession>